<gene>
    <name evidence="1" type="ORF">SI8410_03004469</name>
</gene>
<keyword evidence="2" id="KW-1185">Reference proteome</keyword>
<name>A0A7I8K8A7_SPIIN</name>
<evidence type="ECO:0000313" key="2">
    <source>
        <dbReference type="Proteomes" id="UP000663760"/>
    </source>
</evidence>
<accession>A0A7I8K8A7</accession>
<sequence>MKYLEKGVVQMRNSWMPKTNLILNFEDNSRKPWNRTARLRTVPHAGASLVDPLLAAPREKTHDCCRCCHHQKGGKERAGQHMVCCSGAKEERRSRPSPCLCVDFTSSHYSYCDFDISDDSLIY</sequence>
<dbReference type="AlphaFoldDB" id="A0A7I8K8A7"/>
<protein>
    <submittedName>
        <fullName evidence="1">Uncharacterized protein</fullName>
    </submittedName>
</protein>
<dbReference type="EMBL" id="LR746266">
    <property type="protein sequence ID" value="CAA7393758.1"/>
    <property type="molecule type" value="Genomic_DNA"/>
</dbReference>
<organism evidence="1 2">
    <name type="scientific">Spirodela intermedia</name>
    <name type="common">Intermediate duckweed</name>
    <dbReference type="NCBI Taxonomy" id="51605"/>
    <lineage>
        <taxon>Eukaryota</taxon>
        <taxon>Viridiplantae</taxon>
        <taxon>Streptophyta</taxon>
        <taxon>Embryophyta</taxon>
        <taxon>Tracheophyta</taxon>
        <taxon>Spermatophyta</taxon>
        <taxon>Magnoliopsida</taxon>
        <taxon>Liliopsida</taxon>
        <taxon>Araceae</taxon>
        <taxon>Lemnoideae</taxon>
        <taxon>Spirodela</taxon>
    </lineage>
</organism>
<dbReference type="Proteomes" id="UP000663760">
    <property type="component" value="Chromosome 3"/>
</dbReference>
<proteinExistence type="predicted"/>
<evidence type="ECO:0000313" key="1">
    <source>
        <dbReference type="EMBL" id="CAA7393758.1"/>
    </source>
</evidence>
<reference evidence="1" key="1">
    <citation type="submission" date="2020-02" db="EMBL/GenBank/DDBJ databases">
        <authorList>
            <person name="Scholz U."/>
            <person name="Mascher M."/>
            <person name="Fiebig A."/>
        </authorList>
    </citation>
    <scope>NUCLEOTIDE SEQUENCE</scope>
</reference>